<dbReference type="InterPro" id="IPR052895">
    <property type="entry name" value="HetReg/Transcr_Mod"/>
</dbReference>
<evidence type="ECO:0000259" key="1">
    <source>
        <dbReference type="Pfam" id="PF06985"/>
    </source>
</evidence>
<dbReference type="PANTHER" id="PTHR24148:SF73">
    <property type="entry name" value="HET DOMAIN PROTEIN (AFU_ORTHOLOGUE AFUA_8G01020)"/>
    <property type="match status" value="1"/>
</dbReference>
<dbReference type="EMBL" id="CP099424">
    <property type="protein sequence ID" value="USW55048.1"/>
    <property type="molecule type" value="Genomic_DNA"/>
</dbReference>
<gene>
    <name evidence="2" type="ORF">Slin15195_G083670</name>
</gene>
<dbReference type="Proteomes" id="UP001056384">
    <property type="component" value="Chromosome 7"/>
</dbReference>
<evidence type="ECO:0000313" key="3">
    <source>
        <dbReference type="Proteomes" id="UP001056384"/>
    </source>
</evidence>
<feature type="domain" description="Heterokaryon incompatibility" evidence="1">
    <location>
        <begin position="82"/>
        <end position="172"/>
    </location>
</feature>
<dbReference type="PANTHER" id="PTHR24148">
    <property type="entry name" value="ANKYRIN REPEAT DOMAIN-CONTAINING PROTEIN 39 HOMOLOG-RELATED"/>
    <property type="match status" value="1"/>
</dbReference>
<protein>
    <submittedName>
        <fullName evidence="2">Heterokaryon incompatibility</fullName>
    </submittedName>
</protein>
<reference evidence="2" key="1">
    <citation type="submission" date="2022-06" db="EMBL/GenBank/DDBJ databases">
        <title>Complete genome sequences of two strains of the flax pathogen Septoria linicola.</title>
        <authorList>
            <person name="Lapalu N."/>
            <person name="Simon A."/>
            <person name="Demenou B."/>
            <person name="Paumier D."/>
            <person name="Guillot M.-P."/>
            <person name="Gout L."/>
            <person name="Valade R."/>
        </authorList>
    </citation>
    <scope>NUCLEOTIDE SEQUENCE</scope>
    <source>
        <strain evidence="2">SE15195</strain>
    </source>
</reference>
<evidence type="ECO:0000313" key="2">
    <source>
        <dbReference type="EMBL" id="USW55048.1"/>
    </source>
</evidence>
<dbReference type="InterPro" id="IPR010730">
    <property type="entry name" value="HET"/>
</dbReference>
<sequence length="194" mass="22419">MSERKHAKQDASIALLQAIEQDEQRSPPSEVLNKQPIFGAYQYRPMRDPSSQIRLLKYRPYAGFDGLSFHVSWWSMKDAPRYNAISYTWGEESSITIFVNGMSISIWQNCYDALHQALGFDEGAYIWIDSICINQDDVREKNAQVQRMFDVYHNAENVLVCLGDHADNSELLVKNVLIVRIGRLEPLAEEFWDL</sequence>
<dbReference type="AlphaFoldDB" id="A0A9Q9AZV0"/>
<name>A0A9Q9AZV0_9PEZI</name>
<keyword evidence="3" id="KW-1185">Reference proteome</keyword>
<organism evidence="2 3">
    <name type="scientific">Septoria linicola</name>
    <dbReference type="NCBI Taxonomy" id="215465"/>
    <lineage>
        <taxon>Eukaryota</taxon>
        <taxon>Fungi</taxon>
        <taxon>Dikarya</taxon>
        <taxon>Ascomycota</taxon>
        <taxon>Pezizomycotina</taxon>
        <taxon>Dothideomycetes</taxon>
        <taxon>Dothideomycetidae</taxon>
        <taxon>Mycosphaerellales</taxon>
        <taxon>Mycosphaerellaceae</taxon>
        <taxon>Septoria</taxon>
    </lineage>
</organism>
<accession>A0A9Q9AZV0</accession>
<dbReference type="Pfam" id="PF06985">
    <property type="entry name" value="HET"/>
    <property type="match status" value="1"/>
</dbReference>
<proteinExistence type="predicted"/>